<dbReference type="EMBL" id="LFOD01000012">
    <property type="protein sequence ID" value="KMV17588.1"/>
    <property type="molecule type" value="Genomic_DNA"/>
</dbReference>
<evidence type="ECO:0000313" key="2">
    <source>
        <dbReference type="Proteomes" id="UP000037594"/>
    </source>
</evidence>
<protein>
    <submittedName>
        <fullName evidence="1">Uncharacterized protein</fullName>
    </submittedName>
</protein>
<name>A0A0J8U7T9_9MYCO</name>
<dbReference type="Proteomes" id="UP000037594">
    <property type="component" value="Unassembled WGS sequence"/>
</dbReference>
<proteinExistence type="predicted"/>
<dbReference type="PATRIC" id="fig|451644.5.peg.3094"/>
<organism evidence="1 2">
    <name type="scientific">Mycolicibacterium conceptionense</name>
    <dbReference type="NCBI Taxonomy" id="451644"/>
    <lineage>
        <taxon>Bacteria</taxon>
        <taxon>Bacillati</taxon>
        <taxon>Actinomycetota</taxon>
        <taxon>Actinomycetes</taxon>
        <taxon>Mycobacteriales</taxon>
        <taxon>Mycobacteriaceae</taxon>
        <taxon>Mycolicibacterium</taxon>
    </lineage>
</organism>
<comment type="caution">
    <text evidence="1">The sequence shown here is derived from an EMBL/GenBank/DDBJ whole genome shotgun (WGS) entry which is preliminary data.</text>
</comment>
<accession>A0A0J8U7T9</accession>
<dbReference type="AlphaFoldDB" id="A0A0J8U7T9"/>
<evidence type="ECO:0000313" key="1">
    <source>
        <dbReference type="EMBL" id="KMV17588.1"/>
    </source>
</evidence>
<gene>
    <name evidence="1" type="ORF">ACT17_14960</name>
</gene>
<sequence length="103" mass="11050">MRATSATEAIDAGRRGVQLASNIDAPYAAIQSITIDDVDATEYPHVGETDVWEVSIEVHSVLDTADTLSADEAAHQLITVDENVIDSDVFEHEVVVEQGQEAA</sequence>
<reference evidence="1 2" key="1">
    <citation type="submission" date="2015-06" db="EMBL/GenBank/DDBJ databases">
        <title>Genome sequence of Mycobacterium conceptionense strain MLE.</title>
        <authorList>
            <person name="Greninger A.L."/>
            <person name="Cunningham G."/>
            <person name="Chiu C.Y."/>
            <person name="Miller S."/>
        </authorList>
    </citation>
    <scope>NUCLEOTIDE SEQUENCE [LARGE SCALE GENOMIC DNA]</scope>
    <source>
        <strain evidence="1 2">MLE</strain>
    </source>
</reference>